<dbReference type="InterPro" id="IPR036047">
    <property type="entry name" value="F-box-like_dom_sf"/>
</dbReference>
<evidence type="ECO:0000313" key="3">
    <source>
        <dbReference type="Proteomes" id="UP001489004"/>
    </source>
</evidence>
<evidence type="ECO:0008006" key="4">
    <source>
        <dbReference type="Google" id="ProtNLM"/>
    </source>
</evidence>
<dbReference type="GO" id="GO:0031146">
    <property type="term" value="P:SCF-dependent proteasomal ubiquitin-dependent protein catabolic process"/>
    <property type="evidence" value="ECO:0007669"/>
    <property type="project" value="TreeGrafter"/>
</dbReference>
<comment type="subcellular location">
    <subcellularLocation>
        <location evidence="1">Cytoplasm</location>
        <location evidence="1">Cytoskeleton</location>
        <location evidence="1">Cilium axoneme</location>
    </subcellularLocation>
</comment>
<dbReference type="EMBL" id="JALJOR010000001">
    <property type="protein sequence ID" value="KAK9829271.1"/>
    <property type="molecule type" value="Genomic_DNA"/>
</dbReference>
<dbReference type="Gene3D" id="3.80.10.10">
    <property type="entry name" value="Ribonuclease Inhibitor"/>
    <property type="match status" value="2"/>
</dbReference>
<evidence type="ECO:0000256" key="1">
    <source>
        <dbReference type="ARBA" id="ARBA00004430"/>
    </source>
</evidence>
<proteinExistence type="predicted"/>
<dbReference type="InterPro" id="IPR032675">
    <property type="entry name" value="LRR_dom_sf"/>
</dbReference>
<name>A0AAW1R6B7_9CHLO</name>
<dbReference type="SUPFAM" id="SSF52047">
    <property type="entry name" value="RNI-like"/>
    <property type="match status" value="1"/>
</dbReference>
<sequence length="530" mass="56668">MLNALPSVTALGFTVSSWPKHTPDALGIMRAAVCHLTALDVSHCMIKAVGANLPTLVRLELEALWPAREPDLPVETWGALPADLLVDIFGRLPDASKRAGRLACRHWAAAIAGSVTKLRLSATDLNFSRRSISATFAHLVEVDLDPMFHENNIAAMRWRLQQLPAISSLHCKLSSLGSDNPEPLPYVEAILDTKPSLTSLGFHLASIFDPEDAVDLMRAAAPCLTVLDIADCKIQWDEGALAALQAVSNLQSLKLDAGRQGADCVALVAHMTELRHLVLSTQSSHISGAAWASLSCLQQLSTFHWDSAPTGPDAMQGMRAMLAAMPSIQHLHFGYPDSWIGRSAVATLLTLPSLRSLCSFSMKEAYTPASLRHLQELPHLTRLAISELSPDPACAPELARLTGLRVLELAAVSVTDHTLAVGLAGLHGLEGLTLASMQQVTGVSLPRLPQLTRLRLDTPAWDDTGMAAIAANLPALIDLQLESKAVTDLGVVALSGCRKLATVKLKTNPMLLLGLLLLLLKAGPVKADVV</sequence>
<organism evidence="2 3">
    <name type="scientific">[Myrmecia] bisecta</name>
    <dbReference type="NCBI Taxonomy" id="41462"/>
    <lineage>
        <taxon>Eukaryota</taxon>
        <taxon>Viridiplantae</taxon>
        <taxon>Chlorophyta</taxon>
        <taxon>core chlorophytes</taxon>
        <taxon>Trebouxiophyceae</taxon>
        <taxon>Trebouxiales</taxon>
        <taxon>Trebouxiaceae</taxon>
        <taxon>Myrmecia</taxon>
    </lineage>
</organism>
<reference evidence="2 3" key="1">
    <citation type="journal article" date="2024" name="Nat. Commun.">
        <title>Phylogenomics reveals the evolutionary origins of lichenization in chlorophyte algae.</title>
        <authorList>
            <person name="Puginier C."/>
            <person name="Libourel C."/>
            <person name="Otte J."/>
            <person name="Skaloud P."/>
            <person name="Haon M."/>
            <person name="Grisel S."/>
            <person name="Petersen M."/>
            <person name="Berrin J.G."/>
            <person name="Delaux P.M."/>
            <person name="Dal Grande F."/>
            <person name="Keller J."/>
        </authorList>
    </citation>
    <scope>NUCLEOTIDE SEQUENCE [LARGE SCALE GENOMIC DNA]</scope>
    <source>
        <strain evidence="2 3">SAG 2043</strain>
    </source>
</reference>
<dbReference type="InterPro" id="IPR001611">
    <property type="entry name" value="Leu-rich_rpt"/>
</dbReference>
<dbReference type="PANTHER" id="PTHR13318">
    <property type="entry name" value="PARTNER OF PAIRED, ISOFORM B-RELATED"/>
    <property type="match status" value="1"/>
</dbReference>
<keyword evidence="3" id="KW-1185">Reference proteome</keyword>
<dbReference type="GO" id="GO:0005930">
    <property type="term" value="C:axoneme"/>
    <property type="evidence" value="ECO:0007669"/>
    <property type="project" value="UniProtKB-SubCell"/>
</dbReference>
<dbReference type="Proteomes" id="UP001489004">
    <property type="component" value="Unassembled WGS sequence"/>
</dbReference>
<evidence type="ECO:0000313" key="2">
    <source>
        <dbReference type="EMBL" id="KAK9829271.1"/>
    </source>
</evidence>
<dbReference type="Gene3D" id="1.20.1280.50">
    <property type="match status" value="1"/>
</dbReference>
<comment type="caution">
    <text evidence="2">The sequence shown here is derived from an EMBL/GenBank/DDBJ whole genome shotgun (WGS) entry which is preliminary data.</text>
</comment>
<gene>
    <name evidence="2" type="ORF">WJX72_004901</name>
</gene>
<accession>A0AAW1R6B7</accession>
<dbReference type="GO" id="GO:0019005">
    <property type="term" value="C:SCF ubiquitin ligase complex"/>
    <property type="evidence" value="ECO:0007669"/>
    <property type="project" value="TreeGrafter"/>
</dbReference>
<dbReference type="Pfam" id="PF13516">
    <property type="entry name" value="LRR_6"/>
    <property type="match status" value="2"/>
</dbReference>
<dbReference type="AlphaFoldDB" id="A0AAW1R6B7"/>
<protein>
    <recommendedName>
        <fullName evidence="4">F-box domain-containing protein</fullName>
    </recommendedName>
</protein>
<dbReference type="SUPFAM" id="SSF81383">
    <property type="entry name" value="F-box domain"/>
    <property type="match status" value="1"/>
</dbReference>